<dbReference type="Proteomes" id="UP000279259">
    <property type="component" value="Unassembled WGS sequence"/>
</dbReference>
<dbReference type="EMBL" id="RSCD01000001">
    <property type="protein sequence ID" value="RSH95266.1"/>
    <property type="molecule type" value="Genomic_DNA"/>
</dbReference>
<gene>
    <name evidence="2" type="ORF">EHS25_000352</name>
</gene>
<feature type="region of interest" description="Disordered" evidence="1">
    <location>
        <begin position="162"/>
        <end position="229"/>
    </location>
</feature>
<name>A0A427YW55_9TREE</name>
<feature type="region of interest" description="Disordered" evidence="1">
    <location>
        <begin position="257"/>
        <end position="312"/>
    </location>
</feature>
<proteinExistence type="predicted"/>
<evidence type="ECO:0000256" key="1">
    <source>
        <dbReference type="SAM" id="MobiDB-lite"/>
    </source>
</evidence>
<evidence type="ECO:0000313" key="2">
    <source>
        <dbReference type="EMBL" id="RSH95266.1"/>
    </source>
</evidence>
<feature type="compositionally biased region" description="Basic residues" evidence="1">
    <location>
        <begin position="185"/>
        <end position="197"/>
    </location>
</feature>
<feature type="compositionally biased region" description="Acidic residues" evidence="1">
    <location>
        <begin position="118"/>
        <end position="127"/>
    </location>
</feature>
<sequence length="329" mass="34946">MAVSDSADLLSRMSGFGTTSHSETEPGTNPLKRRLGVPPQPTAPHTVRPRLVDRLTDTRLPMGVGGSADRPIDLTLDDDDGDGDKTDNEACSSRSAATSTSSSCSSCTSTSPCRTEDNNDDNDDNDNDATPPSPPILTPDELEAILFPAKARREAKCREIIHSLPPRPVPGRLVHPLPARPLQARTRHRPRRPRRPRPSTPTDDDEDDDVDGDARAEWSSSSKPPVIVGGGIILDDAELPAFDLERTIPVVPAELSCDGPVPAGDPPAEQGSAVVPAQDTSWRAEGPGSDGNTDPRRTEVASTEASEPPSDELDAFLLALEVVVSSTNA</sequence>
<reference evidence="2 3" key="1">
    <citation type="submission" date="2018-11" db="EMBL/GenBank/DDBJ databases">
        <title>Genome sequence of Saitozyma podzolica DSM 27192.</title>
        <authorList>
            <person name="Aliyu H."/>
            <person name="Gorte O."/>
            <person name="Ochsenreither K."/>
        </authorList>
    </citation>
    <scope>NUCLEOTIDE SEQUENCE [LARGE SCALE GENOMIC DNA]</scope>
    <source>
        <strain evidence="2 3">DSM 27192</strain>
    </source>
</reference>
<dbReference type="AlphaFoldDB" id="A0A427YW55"/>
<dbReference type="OrthoDB" id="10503554at2759"/>
<keyword evidence="3" id="KW-1185">Reference proteome</keyword>
<comment type="caution">
    <text evidence="2">The sequence shown here is derived from an EMBL/GenBank/DDBJ whole genome shotgun (WGS) entry which is preliminary data.</text>
</comment>
<organism evidence="2 3">
    <name type="scientific">Saitozyma podzolica</name>
    <dbReference type="NCBI Taxonomy" id="1890683"/>
    <lineage>
        <taxon>Eukaryota</taxon>
        <taxon>Fungi</taxon>
        <taxon>Dikarya</taxon>
        <taxon>Basidiomycota</taxon>
        <taxon>Agaricomycotina</taxon>
        <taxon>Tremellomycetes</taxon>
        <taxon>Tremellales</taxon>
        <taxon>Trimorphomycetaceae</taxon>
        <taxon>Saitozyma</taxon>
    </lineage>
</organism>
<feature type="compositionally biased region" description="Polar residues" evidence="1">
    <location>
        <begin position="16"/>
        <end position="27"/>
    </location>
</feature>
<evidence type="ECO:0000313" key="3">
    <source>
        <dbReference type="Proteomes" id="UP000279259"/>
    </source>
</evidence>
<accession>A0A427YW55</accession>
<protein>
    <submittedName>
        <fullName evidence="2">Uncharacterized protein</fullName>
    </submittedName>
</protein>
<feature type="region of interest" description="Disordered" evidence="1">
    <location>
        <begin position="1"/>
        <end position="147"/>
    </location>
</feature>
<feature type="compositionally biased region" description="Acidic residues" evidence="1">
    <location>
        <begin position="202"/>
        <end position="211"/>
    </location>
</feature>
<feature type="compositionally biased region" description="Low complexity" evidence="1">
    <location>
        <begin position="90"/>
        <end position="111"/>
    </location>
</feature>